<dbReference type="Pfam" id="PF07859">
    <property type="entry name" value="Abhydrolase_3"/>
    <property type="match status" value="1"/>
</dbReference>
<keyword evidence="5" id="KW-0472">Membrane</keyword>
<dbReference type="Gene3D" id="3.40.50.1820">
    <property type="entry name" value="alpha/beta hydrolase"/>
    <property type="match status" value="1"/>
</dbReference>
<feature type="region of interest" description="Disordered" evidence="4">
    <location>
        <begin position="1"/>
        <end position="32"/>
    </location>
</feature>
<evidence type="ECO:0000313" key="7">
    <source>
        <dbReference type="EMBL" id="MBB3036111.1"/>
    </source>
</evidence>
<comment type="similarity">
    <text evidence="1">Belongs to the 'GDXG' lipolytic enzyme family.</text>
</comment>
<sequence length="349" mass="38501">MQADRISYDDPSDAASTADEDGSAFTVHHGPPSARSRVIWWCTWLFVRPLFLLWPLGVLGFSLIVALSGRVDRRLTARGKSSRCTYTPAELGGCPAEWVSPRNSPPKANRPVILYLHGGGFYFGGLGTHRPICTALALTVDADVVSVAYRQLPDGGVGTSIADAIKAYEELTETVRPSRKIFVAGDSAGGYLTMKVGELAARRDLQVPDGLIGFSPLLSMFPERYHVARPAKDAYLPARRVVRVRRHWLSGEVPVEGVLSPLHASDLITSPVFLTAAHNELLAADIYEFGRELHRRGVRVEVHAWTQQLHAFPAMVYLVPEAQQAVGETAAFIRSIVDQERQDREHYHE</sequence>
<comment type="caution">
    <text evidence="7">The sequence shown here is derived from an EMBL/GenBank/DDBJ whole genome shotgun (WGS) entry which is preliminary data.</text>
</comment>
<dbReference type="SUPFAM" id="SSF53474">
    <property type="entry name" value="alpha/beta-Hydrolases"/>
    <property type="match status" value="1"/>
</dbReference>
<keyword evidence="5" id="KW-1133">Transmembrane helix</keyword>
<feature type="transmembrane region" description="Helical" evidence="5">
    <location>
        <begin position="38"/>
        <end position="67"/>
    </location>
</feature>
<evidence type="ECO:0000256" key="4">
    <source>
        <dbReference type="SAM" id="MobiDB-lite"/>
    </source>
</evidence>
<proteinExistence type="inferred from homology"/>
<dbReference type="Proteomes" id="UP000567922">
    <property type="component" value="Unassembled WGS sequence"/>
</dbReference>
<dbReference type="EMBL" id="JACHWS010000001">
    <property type="protein sequence ID" value="MBB3036111.1"/>
    <property type="molecule type" value="Genomic_DNA"/>
</dbReference>
<dbReference type="InterPro" id="IPR013094">
    <property type="entry name" value="AB_hydrolase_3"/>
</dbReference>
<gene>
    <name evidence="7" type="ORF">FHU29_000545</name>
</gene>
<name>A0A839RJC4_9ACTN</name>
<protein>
    <submittedName>
        <fullName evidence="7">Triacylglycerol lipase</fullName>
        <ecNumber evidence="7">3.1.1.3</ecNumber>
    </submittedName>
</protein>
<evidence type="ECO:0000256" key="2">
    <source>
        <dbReference type="ARBA" id="ARBA00022801"/>
    </source>
</evidence>
<keyword evidence="2 7" id="KW-0378">Hydrolase</keyword>
<dbReference type="RefSeq" id="WP_064439747.1">
    <property type="nucleotide sequence ID" value="NZ_BDDI01000005.1"/>
</dbReference>
<feature type="active site" evidence="3">
    <location>
        <position position="187"/>
    </location>
</feature>
<reference evidence="7 8" key="1">
    <citation type="submission" date="2020-08" db="EMBL/GenBank/DDBJ databases">
        <title>Sequencing the genomes of 1000 actinobacteria strains.</title>
        <authorList>
            <person name="Klenk H.-P."/>
        </authorList>
    </citation>
    <scope>NUCLEOTIDE SEQUENCE [LARGE SCALE GENOMIC DNA]</scope>
    <source>
        <strain evidence="7 8">DSM 45258</strain>
    </source>
</reference>
<dbReference type="InterPro" id="IPR033140">
    <property type="entry name" value="Lipase_GDXG_put_SER_AS"/>
</dbReference>
<evidence type="ECO:0000256" key="3">
    <source>
        <dbReference type="PROSITE-ProRule" id="PRU10038"/>
    </source>
</evidence>
<organism evidence="7 8">
    <name type="scientific">Hoyosella altamirensis</name>
    <dbReference type="NCBI Taxonomy" id="616997"/>
    <lineage>
        <taxon>Bacteria</taxon>
        <taxon>Bacillati</taxon>
        <taxon>Actinomycetota</taxon>
        <taxon>Actinomycetes</taxon>
        <taxon>Mycobacteriales</taxon>
        <taxon>Hoyosellaceae</taxon>
        <taxon>Hoyosella</taxon>
    </lineage>
</organism>
<evidence type="ECO:0000256" key="1">
    <source>
        <dbReference type="ARBA" id="ARBA00010515"/>
    </source>
</evidence>
<dbReference type="PANTHER" id="PTHR48081">
    <property type="entry name" value="AB HYDROLASE SUPERFAMILY PROTEIN C4A8.06C"/>
    <property type="match status" value="1"/>
</dbReference>
<feature type="domain" description="Alpha/beta hydrolase fold-3" evidence="6">
    <location>
        <begin position="113"/>
        <end position="312"/>
    </location>
</feature>
<evidence type="ECO:0000256" key="5">
    <source>
        <dbReference type="SAM" id="Phobius"/>
    </source>
</evidence>
<dbReference type="PROSITE" id="PS01174">
    <property type="entry name" value="LIPASE_GDXG_SER"/>
    <property type="match status" value="1"/>
</dbReference>
<dbReference type="OrthoDB" id="128186at2"/>
<evidence type="ECO:0000259" key="6">
    <source>
        <dbReference type="Pfam" id="PF07859"/>
    </source>
</evidence>
<evidence type="ECO:0000313" key="8">
    <source>
        <dbReference type="Proteomes" id="UP000567922"/>
    </source>
</evidence>
<dbReference type="InterPro" id="IPR029058">
    <property type="entry name" value="AB_hydrolase_fold"/>
</dbReference>
<dbReference type="InterPro" id="IPR050300">
    <property type="entry name" value="GDXG_lipolytic_enzyme"/>
</dbReference>
<dbReference type="PANTHER" id="PTHR48081:SF8">
    <property type="entry name" value="ALPHA_BETA HYDROLASE FOLD-3 DOMAIN-CONTAINING PROTEIN-RELATED"/>
    <property type="match status" value="1"/>
</dbReference>
<keyword evidence="8" id="KW-1185">Reference proteome</keyword>
<keyword evidence="5" id="KW-0812">Transmembrane</keyword>
<dbReference type="GO" id="GO:0004806">
    <property type="term" value="F:triacylglycerol lipase activity"/>
    <property type="evidence" value="ECO:0007669"/>
    <property type="project" value="UniProtKB-EC"/>
</dbReference>
<accession>A0A839RJC4</accession>
<dbReference type="EC" id="3.1.1.3" evidence="7"/>
<dbReference type="AlphaFoldDB" id="A0A839RJC4"/>